<dbReference type="PANTHER" id="PTHR35561">
    <property type="entry name" value="RNA 2',3'-CYCLIC PHOSPHODIESTERASE"/>
    <property type="match status" value="1"/>
</dbReference>
<dbReference type="OrthoDB" id="7061261at2"/>
<proteinExistence type="predicted"/>
<comment type="caution">
    <text evidence="2">The sequence shown here is derived from an EMBL/GenBank/DDBJ whole genome shotgun (WGS) entry which is preliminary data.</text>
</comment>
<gene>
    <name evidence="2" type="primary">thpR</name>
    <name evidence="2" type="ORF">EZ216_02020</name>
</gene>
<dbReference type="Proteomes" id="UP000297839">
    <property type="component" value="Unassembled WGS sequence"/>
</dbReference>
<dbReference type="Pfam" id="PF13563">
    <property type="entry name" value="2_5_RNA_ligase2"/>
    <property type="match status" value="1"/>
</dbReference>
<accession>A0A4Z0C8F4</accession>
<protein>
    <submittedName>
        <fullName evidence="2">RNA 2',3'-cyclic phosphodiesterase</fullName>
    </submittedName>
</protein>
<reference evidence="2 3" key="1">
    <citation type="submission" date="2019-03" db="EMBL/GenBank/DDBJ databases">
        <title>Ramlibacter sp. 18x22-1, whole genome shotgun sequence.</title>
        <authorList>
            <person name="Zhang X."/>
            <person name="Feng G."/>
            <person name="Zhu H."/>
        </authorList>
    </citation>
    <scope>NUCLEOTIDE SEQUENCE [LARGE SCALE GENOMIC DNA]</scope>
    <source>
        <strain evidence="2 3">18x22-1</strain>
    </source>
</reference>
<dbReference type="InterPro" id="IPR009097">
    <property type="entry name" value="Cyclic_Pdiesterase"/>
</dbReference>
<dbReference type="EMBL" id="SMLK01000001">
    <property type="protein sequence ID" value="TFZ07966.1"/>
    <property type="molecule type" value="Genomic_DNA"/>
</dbReference>
<name>A0A4Z0C8F4_9BURK</name>
<dbReference type="RefSeq" id="WP_135247904.1">
    <property type="nucleotide sequence ID" value="NZ_SMLK01000001.1"/>
</dbReference>
<dbReference type="AlphaFoldDB" id="A0A4Z0C8F4"/>
<dbReference type="SUPFAM" id="SSF55144">
    <property type="entry name" value="LigT-like"/>
    <property type="match status" value="1"/>
</dbReference>
<dbReference type="PANTHER" id="PTHR35561:SF1">
    <property type="entry name" value="RNA 2',3'-CYCLIC PHOSPHODIESTERASE"/>
    <property type="match status" value="1"/>
</dbReference>
<keyword evidence="3" id="KW-1185">Reference proteome</keyword>
<dbReference type="GO" id="GO:0004113">
    <property type="term" value="F:2',3'-cyclic-nucleotide 3'-phosphodiesterase activity"/>
    <property type="evidence" value="ECO:0007669"/>
    <property type="project" value="InterPro"/>
</dbReference>
<sequence length="174" mass="19315">MSSSTASARLFFALWPNEEVRAALSDRQRLWQWPAGAKPVPVDRLHITLHFLGAVPIARVAALAANTQVPSEPFQLDLMEGCCRVWPGGIAVMEWEAPPALARLHAALGDALRRFGWPVEERRYRPHVTFARHAQGAQPPGTSAEGIAWRVREGYVLVHNVPGRGYEVIHRFAA</sequence>
<dbReference type="NCBIfam" id="TIGR02258">
    <property type="entry name" value="2_5_ligase"/>
    <property type="match status" value="1"/>
</dbReference>
<dbReference type="InterPro" id="IPR004175">
    <property type="entry name" value="RNA_CPDase"/>
</dbReference>
<dbReference type="GO" id="GO:0008664">
    <property type="term" value="F:RNA 2',3'-cyclic 3'-phosphodiesterase activity"/>
    <property type="evidence" value="ECO:0007669"/>
    <property type="project" value="InterPro"/>
</dbReference>
<organism evidence="2 3">
    <name type="scientific">Ramlibacter humi</name>
    <dbReference type="NCBI Taxonomy" id="2530451"/>
    <lineage>
        <taxon>Bacteria</taxon>
        <taxon>Pseudomonadati</taxon>
        <taxon>Pseudomonadota</taxon>
        <taxon>Betaproteobacteria</taxon>
        <taxon>Burkholderiales</taxon>
        <taxon>Comamonadaceae</taxon>
        <taxon>Ramlibacter</taxon>
    </lineage>
</organism>
<evidence type="ECO:0000256" key="1">
    <source>
        <dbReference type="ARBA" id="ARBA00022801"/>
    </source>
</evidence>
<dbReference type="Gene3D" id="3.90.1140.10">
    <property type="entry name" value="Cyclic phosphodiesterase"/>
    <property type="match status" value="1"/>
</dbReference>
<evidence type="ECO:0000313" key="3">
    <source>
        <dbReference type="Proteomes" id="UP000297839"/>
    </source>
</evidence>
<keyword evidence="1" id="KW-0378">Hydrolase</keyword>
<evidence type="ECO:0000313" key="2">
    <source>
        <dbReference type="EMBL" id="TFZ07966.1"/>
    </source>
</evidence>